<evidence type="ECO:0000313" key="1">
    <source>
        <dbReference type="EnsemblPlants" id="Zm00001eb171850_P001"/>
    </source>
</evidence>
<reference evidence="2" key="1">
    <citation type="journal article" date="2009" name="Science">
        <title>The B73 maize genome: complexity, diversity, and dynamics.</title>
        <authorList>
            <person name="Schnable P.S."/>
            <person name="Ware D."/>
            <person name="Fulton R.S."/>
            <person name="Stein J.C."/>
            <person name="Wei F."/>
            <person name="Pasternak S."/>
            <person name="Liang C."/>
            <person name="Zhang J."/>
            <person name="Fulton L."/>
            <person name="Graves T.A."/>
            <person name="Minx P."/>
            <person name="Reily A.D."/>
            <person name="Courtney L."/>
            <person name="Kruchowski S.S."/>
            <person name="Tomlinson C."/>
            <person name="Strong C."/>
            <person name="Delehaunty K."/>
            <person name="Fronick C."/>
            <person name="Courtney B."/>
            <person name="Rock S.M."/>
            <person name="Belter E."/>
            <person name="Du F."/>
            <person name="Kim K."/>
            <person name="Abbott R.M."/>
            <person name="Cotton M."/>
            <person name="Levy A."/>
            <person name="Marchetto P."/>
            <person name="Ochoa K."/>
            <person name="Jackson S.M."/>
            <person name="Gillam B."/>
            <person name="Chen W."/>
            <person name="Yan L."/>
            <person name="Higginbotham J."/>
            <person name="Cardenas M."/>
            <person name="Waligorski J."/>
            <person name="Applebaum E."/>
            <person name="Phelps L."/>
            <person name="Falcone J."/>
            <person name="Kanchi K."/>
            <person name="Thane T."/>
            <person name="Scimone A."/>
            <person name="Thane N."/>
            <person name="Henke J."/>
            <person name="Wang T."/>
            <person name="Ruppert J."/>
            <person name="Shah N."/>
            <person name="Rotter K."/>
            <person name="Hodges J."/>
            <person name="Ingenthron E."/>
            <person name="Cordes M."/>
            <person name="Kohlberg S."/>
            <person name="Sgro J."/>
            <person name="Delgado B."/>
            <person name="Mead K."/>
            <person name="Chinwalla A."/>
            <person name="Leonard S."/>
            <person name="Crouse K."/>
            <person name="Collura K."/>
            <person name="Kudrna D."/>
            <person name="Currie J."/>
            <person name="He R."/>
            <person name="Angelova A."/>
            <person name="Rajasekar S."/>
            <person name="Mueller T."/>
            <person name="Lomeli R."/>
            <person name="Scara G."/>
            <person name="Ko A."/>
            <person name="Delaney K."/>
            <person name="Wissotski M."/>
            <person name="Lopez G."/>
            <person name="Campos D."/>
            <person name="Braidotti M."/>
            <person name="Ashley E."/>
            <person name="Golser W."/>
            <person name="Kim H."/>
            <person name="Lee S."/>
            <person name="Lin J."/>
            <person name="Dujmic Z."/>
            <person name="Kim W."/>
            <person name="Talag J."/>
            <person name="Zuccolo A."/>
            <person name="Fan C."/>
            <person name="Sebastian A."/>
            <person name="Kramer M."/>
            <person name="Spiegel L."/>
            <person name="Nascimento L."/>
            <person name="Zutavern T."/>
            <person name="Miller B."/>
            <person name="Ambroise C."/>
            <person name="Muller S."/>
            <person name="Spooner W."/>
            <person name="Narechania A."/>
            <person name="Ren L."/>
            <person name="Wei S."/>
            <person name="Kumari S."/>
            <person name="Faga B."/>
            <person name="Levy M.J."/>
            <person name="McMahan L."/>
            <person name="Van Buren P."/>
            <person name="Vaughn M.W."/>
            <person name="Ying K."/>
            <person name="Yeh C.-T."/>
            <person name="Emrich S.J."/>
            <person name="Jia Y."/>
            <person name="Kalyanaraman A."/>
            <person name="Hsia A.-P."/>
            <person name="Barbazuk W.B."/>
            <person name="Baucom R.S."/>
            <person name="Brutnell T.P."/>
            <person name="Carpita N.C."/>
            <person name="Chaparro C."/>
            <person name="Chia J.-M."/>
            <person name="Deragon J.-M."/>
            <person name="Estill J.C."/>
            <person name="Fu Y."/>
            <person name="Jeddeloh J.A."/>
            <person name="Han Y."/>
            <person name="Lee H."/>
            <person name="Li P."/>
            <person name="Lisch D.R."/>
            <person name="Liu S."/>
            <person name="Liu Z."/>
            <person name="Nagel D.H."/>
            <person name="McCann M.C."/>
            <person name="SanMiguel P."/>
            <person name="Myers A.M."/>
            <person name="Nettleton D."/>
            <person name="Nguyen J."/>
            <person name="Penning B.W."/>
            <person name="Ponnala L."/>
            <person name="Schneider K.L."/>
            <person name="Schwartz D.C."/>
            <person name="Sharma A."/>
            <person name="Soderlund C."/>
            <person name="Springer N.M."/>
            <person name="Sun Q."/>
            <person name="Wang H."/>
            <person name="Waterman M."/>
            <person name="Westerman R."/>
            <person name="Wolfgruber T.K."/>
            <person name="Yang L."/>
            <person name="Yu Y."/>
            <person name="Zhang L."/>
            <person name="Zhou S."/>
            <person name="Zhu Q."/>
            <person name="Bennetzen J.L."/>
            <person name="Dawe R.K."/>
            <person name="Jiang J."/>
            <person name="Jiang N."/>
            <person name="Presting G.G."/>
            <person name="Wessler S.R."/>
            <person name="Aluru S."/>
            <person name="Martienssen R.A."/>
            <person name="Clifton S.W."/>
            <person name="McCombie W.R."/>
            <person name="Wing R.A."/>
            <person name="Wilson R.K."/>
        </authorList>
    </citation>
    <scope>NUCLEOTIDE SEQUENCE [LARGE SCALE GENOMIC DNA]</scope>
    <source>
        <strain evidence="2">cv. B73</strain>
    </source>
</reference>
<accession>A0A804NMN5</accession>
<sequence length="195" mass="21975">MPSCCQNSPNGVPTYTSYQSELILETTKFSSKAQLLDMNNFSPTEGKRSSAIIDTDCHLAPHNLAYPPTHPHEIDQKKRWKCNVFHNLKSMFATLPSATALLGLRSTPGQHHIMALGKKSRLSRYDAAIPPFMFTGRDLVPVKPTSSYQPFTTSISVRSPYNCFLLNSSLAMLSRVIRKRLMIYHIYLFIYSGDT</sequence>
<protein>
    <submittedName>
        <fullName evidence="1">Uncharacterized protein</fullName>
    </submittedName>
</protein>
<reference evidence="1" key="2">
    <citation type="submission" date="2019-07" db="EMBL/GenBank/DDBJ databases">
        <authorList>
            <person name="Seetharam A."/>
            <person name="Woodhouse M."/>
            <person name="Cannon E."/>
        </authorList>
    </citation>
    <scope>NUCLEOTIDE SEQUENCE [LARGE SCALE GENOMIC DNA]</scope>
    <source>
        <strain evidence="1">cv. B73</strain>
    </source>
</reference>
<dbReference type="Proteomes" id="UP000007305">
    <property type="component" value="Chromosome 4"/>
</dbReference>
<proteinExistence type="predicted"/>
<keyword evidence="2" id="KW-1185">Reference proteome</keyword>
<dbReference type="InParanoid" id="A0A804NMN5"/>
<dbReference type="AlphaFoldDB" id="A0A804NMN5"/>
<dbReference type="EnsemblPlants" id="Zm00001eb171850_T001">
    <property type="protein sequence ID" value="Zm00001eb171850_P001"/>
    <property type="gene ID" value="Zm00001eb171850"/>
</dbReference>
<evidence type="ECO:0000313" key="2">
    <source>
        <dbReference type="Proteomes" id="UP000007305"/>
    </source>
</evidence>
<name>A0A804NMN5_MAIZE</name>
<dbReference type="Gramene" id="Zm00001eb171850_T001">
    <property type="protein sequence ID" value="Zm00001eb171850_P001"/>
    <property type="gene ID" value="Zm00001eb171850"/>
</dbReference>
<reference evidence="1" key="3">
    <citation type="submission" date="2021-05" db="UniProtKB">
        <authorList>
            <consortium name="EnsemblPlants"/>
        </authorList>
    </citation>
    <scope>IDENTIFICATION</scope>
    <source>
        <strain evidence="1">cv. B73</strain>
    </source>
</reference>
<organism evidence="1 2">
    <name type="scientific">Zea mays</name>
    <name type="common">Maize</name>
    <dbReference type="NCBI Taxonomy" id="4577"/>
    <lineage>
        <taxon>Eukaryota</taxon>
        <taxon>Viridiplantae</taxon>
        <taxon>Streptophyta</taxon>
        <taxon>Embryophyta</taxon>
        <taxon>Tracheophyta</taxon>
        <taxon>Spermatophyta</taxon>
        <taxon>Magnoliopsida</taxon>
        <taxon>Liliopsida</taxon>
        <taxon>Poales</taxon>
        <taxon>Poaceae</taxon>
        <taxon>PACMAD clade</taxon>
        <taxon>Panicoideae</taxon>
        <taxon>Andropogonodae</taxon>
        <taxon>Andropogoneae</taxon>
        <taxon>Tripsacinae</taxon>
        <taxon>Zea</taxon>
    </lineage>
</organism>